<evidence type="ECO:0000256" key="1">
    <source>
        <dbReference type="SAM" id="MobiDB-lite"/>
    </source>
</evidence>
<dbReference type="Proteomes" id="UP001501578">
    <property type="component" value="Unassembled WGS sequence"/>
</dbReference>
<dbReference type="EMBL" id="BAAAHQ010000047">
    <property type="protein sequence ID" value="GAA0950663.1"/>
    <property type="molecule type" value="Genomic_DNA"/>
</dbReference>
<feature type="compositionally biased region" description="Polar residues" evidence="1">
    <location>
        <begin position="1"/>
        <end position="15"/>
    </location>
</feature>
<evidence type="ECO:0000313" key="2">
    <source>
        <dbReference type="EMBL" id="GAA0950663.1"/>
    </source>
</evidence>
<organism evidence="2 3">
    <name type="scientific">Nonomuraea longicatena</name>
    <dbReference type="NCBI Taxonomy" id="83682"/>
    <lineage>
        <taxon>Bacteria</taxon>
        <taxon>Bacillati</taxon>
        <taxon>Actinomycetota</taxon>
        <taxon>Actinomycetes</taxon>
        <taxon>Streptosporangiales</taxon>
        <taxon>Streptosporangiaceae</taxon>
        <taxon>Nonomuraea</taxon>
    </lineage>
</organism>
<sequence>MSEKTNVASSGTTAIQVGKVGPRPENKPTKNKPAVETPEPGRNIANIRNGHARVGVQAGVVVGDISVQM</sequence>
<accession>A0ABN1R1R5</accession>
<gene>
    <name evidence="2" type="ORF">GCM10009560_70340</name>
</gene>
<reference evidence="2 3" key="1">
    <citation type="journal article" date="2019" name="Int. J. Syst. Evol. Microbiol.">
        <title>The Global Catalogue of Microorganisms (GCM) 10K type strain sequencing project: providing services to taxonomists for standard genome sequencing and annotation.</title>
        <authorList>
            <consortium name="The Broad Institute Genomics Platform"/>
            <consortium name="The Broad Institute Genome Sequencing Center for Infectious Disease"/>
            <person name="Wu L."/>
            <person name="Ma J."/>
        </authorList>
    </citation>
    <scope>NUCLEOTIDE SEQUENCE [LARGE SCALE GENOMIC DNA]</scope>
    <source>
        <strain evidence="2 3">JCM 11136</strain>
    </source>
</reference>
<evidence type="ECO:0000313" key="3">
    <source>
        <dbReference type="Proteomes" id="UP001501578"/>
    </source>
</evidence>
<comment type="caution">
    <text evidence="2">The sequence shown here is derived from an EMBL/GenBank/DDBJ whole genome shotgun (WGS) entry which is preliminary data.</text>
</comment>
<dbReference type="RefSeq" id="WP_343954598.1">
    <property type="nucleotide sequence ID" value="NZ_BAAAHQ010000047.1"/>
</dbReference>
<feature type="region of interest" description="Disordered" evidence="1">
    <location>
        <begin position="1"/>
        <end position="41"/>
    </location>
</feature>
<proteinExistence type="predicted"/>
<protein>
    <submittedName>
        <fullName evidence="2">Uncharacterized protein</fullName>
    </submittedName>
</protein>
<keyword evidence="3" id="KW-1185">Reference proteome</keyword>
<name>A0ABN1R1R5_9ACTN</name>